<protein>
    <recommendedName>
        <fullName evidence="2">Gingipain domain-containing protein</fullName>
    </recommendedName>
</protein>
<sequence length="180" mass="19978">MATKLRLTVRFAGMDSHHRVKPTRNLKKKLKRKLDNPDTMESYDAYSAEYLSIPAKGSTPLTDPAGPYYGANYKYIVITNNSLAGISDPYSFQALCDSKTARGISAGIVTTDWIYANYDGTRPAGGSDNQTRIRNFLIDAYQTWGTEYALLGGDKDIIPVRLLYDTGYDVAADLYYGCVD</sequence>
<dbReference type="GO" id="GO:0008234">
    <property type="term" value="F:cysteine-type peptidase activity"/>
    <property type="evidence" value="ECO:0007669"/>
    <property type="project" value="InterPro"/>
</dbReference>
<organism evidence="3">
    <name type="scientific">marine sediment metagenome</name>
    <dbReference type="NCBI Taxonomy" id="412755"/>
    <lineage>
        <taxon>unclassified sequences</taxon>
        <taxon>metagenomes</taxon>
        <taxon>ecological metagenomes</taxon>
    </lineage>
</organism>
<dbReference type="InterPro" id="IPR029031">
    <property type="entry name" value="Gingipain_N_sf"/>
</dbReference>
<dbReference type="AlphaFoldDB" id="X1F2W2"/>
<dbReference type="Gene3D" id="3.40.50.10390">
    <property type="entry name" value="Gingipain r, domain 1"/>
    <property type="match status" value="1"/>
</dbReference>
<dbReference type="SUPFAM" id="SSF52129">
    <property type="entry name" value="Caspase-like"/>
    <property type="match status" value="1"/>
</dbReference>
<reference evidence="3" key="1">
    <citation type="journal article" date="2014" name="Front. Microbiol.">
        <title>High frequency of phylogenetically diverse reductive dehalogenase-homologous genes in deep subseafloor sedimentary metagenomes.</title>
        <authorList>
            <person name="Kawai M."/>
            <person name="Futagami T."/>
            <person name="Toyoda A."/>
            <person name="Takaki Y."/>
            <person name="Nishi S."/>
            <person name="Hori S."/>
            <person name="Arai W."/>
            <person name="Tsubouchi T."/>
            <person name="Morono Y."/>
            <person name="Uchiyama I."/>
            <person name="Ito T."/>
            <person name="Fujiyama A."/>
            <person name="Inagaki F."/>
            <person name="Takami H."/>
        </authorList>
    </citation>
    <scope>NUCLEOTIDE SEQUENCE</scope>
    <source>
        <strain evidence="3">Expedition CK06-06</strain>
    </source>
</reference>
<accession>X1F2W2</accession>
<comment type="caution">
    <text evidence="3">The sequence shown here is derived from an EMBL/GenBank/DDBJ whole genome shotgun (WGS) entry which is preliminary data.</text>
</comment>
<dbReference type="EMBL" id="BARU01000681">
    <property type="protein sequence ID" value="GAH23714.1"/>
    <property type="molecule type" value="Genomic_DNA"/>
</dbReference>
<feature type="domain" description="Gingipain" evidence="2">
    <location>
        <begin position="75"/>
        <end position="180"/>
    </location>
</feature>
<evidence type="ECO:0000256" key="1">
    <source>
        <dbReference type="ARBA" id="ARBA00022729"/>
    </source>
</evidence>
<dbReference type="GO" id="GO:0006508">
    <property type="term" value="P:proteolysis"/>
    <property type="evidence" value="ECO:0007669"/>
    <property type="project" value="InterPro"/>
</dbReference>
<evidence type="ECO:0000259" key="2">
    <source>
        <dbReference type="Pfam" id="PF01364"/>
    </source>
</evidence>
<dbReference type="Pfam" id="PF01364">
    <property type="entry name" value="Peptidase_C25"/>
    <property type="match status" value="1"/>
</dbReference>
<dbReference type="InterPro" id="IPR001769">
    <property type="entry name" value="Gingipain"/>
</dbReference>
<keyword evidence="1" id="KW-0732">Signal</keyword>
<evidence type="ECO:0000313" key="3">
    <source>
        <dbReference type="EMBL" id="GAH23714.1"/>
    </source>
</evidence>
<proteinExistence type="predicted"/>
<dbReference type="InterPro" id="IPR029030">
    <property type="entry name" value="Caspase-like_dom_sf"/>
</dbReference>
<feature type="non-terminal residue" evidence="3">
    <location>
        <position position="180"/>
    </location>
</feature>
<name>X1F2W2_9ZZZZ</name>
<gene>
    <name evidence="3" type="ORF">S03H2_02118</name>
</gene>